<keyword evidence="1" id="KW-0472">Membrane</keyword>
<protein>
    <submittedName>
        <fullName evidence="2">Uncharacterized protein</fullName>
    </submittedName>
</protein>
<evidence type="ECO:0000256" key="1">
    <source>
        <dbReference type="SAM" id="Phobius"/>
    </source>
</evidence>
<keyword evidence="1" id="KW-1133">Transmembrane helix</keyword>
<keyword evidence="3" id="KW-1185">Reference proteome</keyword>
<accession>D8LUC5</accession>
<dbReference type="AlphaFoldDB" id="D8LUC5"/>
<dbReference type="InParanoid" id="D8LUC5"/>
<proteinExistence type="predicted"/>
<evidence type="ECO:0000313" key="3">
    <source>
        <dbReference type="Proteomes" id="UP000002630"/>
    </source>
</evidence>
<reference evidence="2 3" key="1">
    <citation type="journal article" date="2010" name="Nature">
        <title>The Ectocarpus genome and the independent evolution of multicellularity in brown algae.</title>
        <authorList>
            <person name="Cock J.M."/>
            <person name="Sterck L."/>
            <person name="Rouze P."/>
            <person name="Scornet D."/>
            <person name="Allen A.E."/>
            <person name="Amoutzias G."/>
            <person name="Anthouard V."/>
            <person name="Artiguenave F."/>
            <person name="Aury J.M."/>
            <person name="Badger J.H."/>
            <person name="Beszteri B."/>
            <person name="Billiau K."/>
            <person name="Bonnet E."/>
            <person name="Bothwell J.H."/>
            <person name="Bowler C."/>
            <person name="Boyen C."/>
            <person name="Brownlee C."/>
            <person name="Carrano C.J."/>
            <person name="Charrier B."/>
            <person name="Cho G.Y."/>
            <person name="Coelho S.M."/>
            <person name="Collen J."/>
            <person name="Corre E."/>
            <person name="Da Silva C."/>
            <person name="Delage L."/>
            <person name="Delaroque N."/>
            <person name="Dittami S.M."/>
            <person name="Doulbeau S."/>
            <person name="Elias M."/>
            <person name="Farnham G."/>
            <person name="Gachon C.M."/>
            <person name="Gschloessl B."/>
            <person name="Heesch S."/>
            <person name="Jabbari K."/>
            <person name="Jubin C."/>
            <person name="Kawai H."/>
            <person name="Kimura K."/>
            <person name="Kloareg B."/>
            <person name="Kupper F.C."/>
            <person name="Lang D."/>
            <person name="Le Bail A."/>
            <person name="Leblanc C."/>
            <person name="Lerouge P."/>
            <person name="Lohr M."/>
            <person name="Lopez P.J."/>
            <person name="Martens C."/>
            <person name="Maumus F."/>
            <person name="Michel G."/>
            <person name="Miranda-Saavedra D."/>
            <person name="Morales J."/>
            <person name="Moreau H."/>
            <person name="Motomura T."/>
            <person name="Nagasato C."/>
            <person name="Napoli C.A."/>
            <person name="Nelson D.R."/>
            <person name="Nyvall-Collen P."/>
            <person name="Peters A.F."/>
            <person name="Pommier C."/>
            <person name="Potin P."/>
            <person name="Poulain J."/>
            <person name="Quesneville H."/>
            <person name="Read B."/>
            <person name="Rensing S.A."/>
            <person name="Ritter A."/>
            <person name="Rousvoal S."/>
            <person name="Samanta M."/>
            <person name="Samson G."/>
            <person name="Schroeder D.C."/>
            <person name="Segurens B."/>
            <person name="Strittmatter M."/>
            <person name="Tonon T."/>
            <person name="Tregear J.W."/>
            <person name="Valentin K."/>
            <person name="von Dassow P."/>
            <person name="Yamagishi T."/>
            <person name="Van de Peer Y."/>
            <person name="Wincker P."/>
        </authorList>
    </citation>
    <scope>NUCLEOTIDE SEQUENCE [LARGE SCALE GENOMIC DNA]</scope>
    <source>
        <strain evidence="3">Ec32 / CCAP1310/4</strain>
    </source>
</reference>
<evidence type="ECO:0000313" key="2">
    <source>
        <dbReference type="EMBL" id="CBN75466.1"/>
    </source>
</evidence>
<dbReference type="Proteomes" id="UP000002630">
    <property type="component" value="Linkage Group LG17"/>
</dbReference>
<feature type="transmembrane region" description="Helical" evidence="1">
    <location>
        <begin position="25"/>
        <end position="47"/>
    </location>
</feature>
<dbReference type="EMBL" id="FN649742">
    <property type="protein sequence ID" value="CBN75466.1"/>
    <property type="molecule type" value="Genomic_DNA"/>
</dbReference>
<gene>
    <name evidence="2" type="ORF">Esi_0099_0092</name>
</gene>
<sequence>MEDGGLLHERRILFDVFGVSEDDGAYVLIAGLIMGGLTFTACCYCKVYDPLRNWSIKTYNRCCKKQPKAAAPPPPEAAMAEERRHWYLNQTLQIDRADRDELGPQGARTGLKGGWYGARNGGFDV</sequence>
<name>D8LUC5_ECTSI</name>
<keyword evidence="1" id="KW-0812">Transmembrane</keyword>
<organism evidence="2 3">
    <name type="scientific">Ectocarpus siliculosus</name>
    <name type="common">Brown alga</name>
    <name type="synonym">Conferva siliculosa</name>
    <dbReference type="NCBI Taxonomy" id="2880"/>
    <lineage>
        <taxon>Eukaryota</taxon>
        <taxon>Sar</taxon>
        <taxon>Stramenopiles</taxon>
        <taxon>Ochrophyta</taxon>
        <taxon>PX clade</taxon>
        <taxon>Phaeophyceae</taxon>
        <taxon>Ectocarpales</taxon>
        <taxon>Ectocarpaceae</taxon>
        <taxon>Ectocarpus</taxon>
    </lineage>
</organism>
<dbReference type="EMBL" id="FN649232">
    <property type="protein sequence ID" value="CBN75466.1"/>
    <property type="molecule type" value="Genomic_DNA"/>
</dbReference>